<dbReference type="Pfam" id="PF07626">
    <property type="entry name" value="PSD3"/>
    <property type="match status" value="1"/>
</dbReference>
<evidence type="ECO:0000256" key="1">
    <source>
        <dbReference type="SAM" id="SignalP"/>
    </source>
</evidence>
<dbReference type="InterPro" id="IPR013042">
    <property type="entry name" value="DUF1592"/>
</dbReference>
<sequence length="630" mass="69720" precursor="true">MNRTLAAISFGTSLVVLAASAIAQGIGDSGPSWDRDIQPLVSRHCYRCHGNDETHGDVDLRKDENPRLILRNRKTWEAVADVLRSNEMPPEDARHLDPDDREKIITFLDITLGQIDCTTLRDPGTPAARRLTRHEYNLAVEDLTGLPIRPGNDFPPEPISFGFAGIGSASGLTPVDVNHYHVAAESIADAIVLAAETDETIKEHFFGIDDTPPPKAAFTLLARFADRAFRRPTDEAFLAGLNQVYLRSIEQASDHTEAMRNAMSAVLMSPRFFMRIETPPDGEPEETAYPVDGWDLASRLSFFLWAAPPDEDLRKLAESGQILEPEVLQGQASRMLKSNRVADGLVRGFFAQWLQLRSLSTHQVDATLFPEATVSLRRSMRREVERLLIEIVRKDRPITEIIDANYSFVDERLASFYGLPSQVDAGFHRVALPDRRRGGVVVSAALLTLQSDPGRTNVPRRGNYIAGTFFGDPPPPPPPDVPALVTDDADTKSLTLRELLEMHRADPQCAACHAKMDPIGFALENYDAIGRWRTHDAGQPIDASGELPKSGVFVGPEGLKDLLLSRKEDFAKTLAENLLIYALGRGHREVDPCVIDDALESLEANDDRFSSLVIAIVKSFPFTHRSDPAF</sequence>
<dbReference type="InterPro" id="IPR011478">
    <property type="entry name" value="DUF1585"/>
</dbReference>
<evidence type="ECO:0000259" key="6">
    <source>
        <dbReference type="Pfam" id="PF07635"/>
    </source>
</evidence>
<organism evidence="8 9">
    <name type="scientific">Rubripirellula tenax</name>
    <dbReference type="NCBI Taxonomy" id="2528015"/>
    <lineage>
        <taxon>Bacteria</taxon>
        <taxon>Pseudomonadati</taxon>
        <taxon>Planctomycetota</taxon>
        <taxon>Planctomycetia</taxon>
        <taxon>Pirellulales</taxon>
        <taxon>Pirellulaceae</taxon>
        <taxon>Rubripirellula</taxon>
    </lineage>
</organism>
<feature type="signal peptide" evidence="1">
    <location>
        <begin position="1"/>
        <end position="18"/>
    </location>
</feature>
<feature type="chain" id="PRO_5022773731" description="Planctomycete cytochrome C" evidence="1">
    <location>
        <begin position="19"/>
        <end position="630"/>
    </location>
</feature>
<dbReference type="InterPro" id="IPR011429">
    <property type="entry name" value="Cyt_c_Planctomycete-type"/>
</dbReference>
<feature type="domain" description="DUF1588" evidence="4">
    <location>
        <begin position="437"/>
        <end position="536"/>
    </location>
</feature>
<dbReference type="Proteomes" id="UP000318288">
    <property type="component" value="Unassembled WGS sequence"/>
</dbReference>
<evidence type="ECO:0000259" key="2">
    <source>
        <dbReference type="Pfam" id="PF07624"/>
    </source>
</evidence>
<keyword evidence="9" id="KW-1185">Reference proteome</keyword>
<feature type="domain" description="Cytochrome C Planctomycete-type" evidence="6">
    <location>
        <begin position="45"/>
        <end position="92"/>
    </location>
</feature>
<name>A0A5C6EI68_9BACT</name>
<dbReference type="InterPro" id="IPR013036">
    <property type="entry name" value="DUF1587"/>
</dbReference>
<evidence type="ECO:0000259" key="5">
    <source>
        <dbReference type="Pfam" id="PF07631"/>
    </source>
</evidence>
<dbReference type="OrthoDB" id="228445at2"/>
<feature type="domain" description="DUF1585" evidence="2">
    <location>
        <begin position="553"/>
        <end position="622"/>
    </location>
</feature>
<dbReference type="Pfam" id="PF07637">
    <property type="entry name" value="PSD5"/>
    <property type="match status" value="1"/>
</dbReference>
<comment type="caution">
    <text evidence="8">The sequence shown here is derived from an EMBL/GenBank/DDBJ whole genome shotgun (WGS) entry which is preliminary data.</text>
</comment>
<dbReference type="Pfam" id="PF07635">
    <property type="entry name" value="PSCyt1"/>
    <property type="match status" value="1"/>
</dbReference>
<dbReference type="EMBL" id="SJPW01000007">
    <property type="protein sequence ID" value="TWU47336.1"/>
    <property type="molecule type" value="Genomic_DNA"/>
</dbReference>
<evidence type="ECO:0000259" key="7">
    <source>
        <dbReference type="Pfam" id="PF07637"/>
    </source>
</evidence>
<dbReference type="AlphaFoldDB" id="A0A5C6EI68"/>
<keyword evidence="1" id="KW-0732">Signal</keyword>
<dbReference type="Pfam" id="PF07624">
    <property type="entry name" value="PSD2"/>
    <property type="match status" value="1"/>
</dbReference>
<feature type="domain" description="DUF1592" evidence="5">
    <location>
        <begin position="292"/>
        <end position="419"/>
    </location>
</feature>
<evidence type="ECO:0000259" key="3">
    <source>
        <dbReference type="Pfam" id="PF07626"/>
    </source>
</evidence>
<feature type="domain" description="DUF1587" evidence="3">
    <location>
        <begin position="129"/>
        <end position="192"/>
    </location>
</feature>
<dbReference type="RefSeq" id="WP_146461059.1">
    <property type="nucleotide sequence ID" value="NZ_SJPW01000007.1"/>
</dbReference>
<feature type="domain" description="DUF1595" evidence="7">
    <location>
        <begin position="219"/>
        <end position="277"/>
    </location>
</feature>
<dbReference type="InterPro" id="IPR013039">
    <property type="entry name" value="DUF1588"/>
</dbReference>
<evidence type="ECO:0000259" key="4">
    <source>
        <dbReference type="Pfam" id="PF07627"/>
    </source>
</evidence>
<gene>
    <name evidence="8" type="ORF">Poly51_51360</name>
</gene>
<dbReference type="Pfam" id="PF07627">
    <property type="entry name" value="PSCyt3"/>
    <property type="match status" value="1"/>
</dbReference>
<reference evidence="8 9" key="1">
    <citation type="submission" date="2019-02" db="EMBL/GenBank/DDBJ databases">
        <title>Deep-cultivation of Planctomycetes and their phenomic and genomic characterization uncovers novel biology.</title>
        <authorList>
            <person name="Wiegand S."/>
            <person name="Jogler M."/>
            <person name="Boedeker C."/>
            <person name="Pinto D."/>
            <person name="Vollmers J."/>
            <person name="Rivas-Marin E."/>
            <person name="Kohn T."/>
            <person name="Peeters S.H."/>
            <person name="Heuer A."/>
            <person name="Rast P."/>
            <person name="Oberbeckmann S."/>
            <person name="Bunk B."/>
            <person name="Jeske O."/>
            <person name="Meyerdierks A."/>
            <person name="Storesund J.E."/>
            <person name="Kallscheuer N."/>
            <person name="Luecker S."/>
            <person name="Lage O.M."/>
            <person name="Pohl T."/>
            <person name="Merkel B.J."/>
            <person name="Hornburger P."/>
            <person name="Mueller R.-W."/>
            <person name="Bruemmer F."/>
            <person name="Labrenz M."/>
            <person name="Spormann A.M."/>
            <person name="Op Den Camp H."/>
            <person name="Overmann J."/>
            <person name="Amann R."/>
            <person name="Jetten M.S.M."/>
            <person name="Mascher T."/>
            <person name="Medema M.H."/>
            <person name="Devos D.P."/>
            <person name="Kaster A.-K."/>
            <person name="Ovreas L."/>
            <person name="Rohde M."/>
            <person name="Galperin M.Y."/>
            <person name="Jogler C."/>
        </authorList>
    </citation>
    <scope>NUCLEOTIDE SEQUENCE [LARGE SCALE GENOMIC DNA]</scope>
    <source>
        <strain evidence="8 9">Poly51</strain>
    </source>
</reference>
<dbReference type="InterPro" id="IPR013043">
    <property type="entry name" value="DUF1595"/>
</dbReference>
<evidence type="ECO:0008006" key="10">
    <source>
        <dbReference type="Google" id="ProtNLM"/>
    </source>
</evidence>
<evidence type="ECO:0000313" key="9">
    <source>
        <dbReference type="Proteomes" id="UP000318288"/>
    </source>
</evidence>
<evidence type="ECO:0000313" key="8">
    <source>
        <dbReference type="EMBL" id="TWU47336.1"/>
    </source>
</evidence>
<proteinExistence type="predicted"/>
<protein>
    <recommendedName>
        <fullName evidence="10">Planctomycete cytochrome C</fullName>
    </recommendedName>
</protein>
<accession>A0A5C6EI68</accession>
<dbReference type="Pfam" id="PF07631">
    <property type="entry name" value="PSD4"/>
    <property type="match status" value="1"/>
</dbReference>